<name>A0ABW3B3L0_9FLAO</name>
<dbReference type="RefSeq" id="WP_379933988.1">
    <property type="nucleotide sequence ID" value="NZ_JBHTHY010000006.1"/>
</dbReference>
<dbReference type="InterPro" id="IPR045921">
    <property type="entry name" value="DUF6340"/>
</dbReference>
<reference evidence="3" key="1">
    <citation type="journal article" date="2019" name="Int. J. Syst. Evol. Microbiol.">
        <title>The Global Catalogue of Microorganisms (GCM) 10K type strain sequencing project: providing services to taxonomists for standard genome sequencing and annotation.</title>
        <authorList>
            <consortium name="The Broad Institute Genomics Platform"/>
            <consortium name="The Broad Institute Genome Sequencing Center for Infectious Disease"/>
            <person name="Wu L."/>
            <person name="Ma J."/>
        </authorList>
    </citation>
    <scope>NUCLEOTIDE SEQUENCE [LARGE SCALE GENOMIC DNA]</scope>
    <source>
        <strain evidence="3">CCUG 61948</strain>
    </source>
</reference>
<evidence type="ECO:0000256" key="1">
    <source>
        <dbReference type="SAM" id="SignalP"/>
    </source>
</evidence>
<organism evidence="2 3">
    <name type="scientific">Maribacter chungangensis</name>
    <dbReference type="NCBI Taxonomy" id="1069117"/>
    <lineage>
        <taxon>Bacteria</taxon>
        <taxon>Pseudomonadati</taxon>
        <taxon>Bacteroidota</taxon>
        <taxon>Flavobacteriia</taxon>
        <taxon>Flavobacteriales</taxon>
        <taxon>Flavobacteriaceae</taxon>
        <taxon>Maribacter</taxon>
    </lineage>
</organism>
<protein>
    <submittedName>
        <fullName evidence="2">DUF6340 family protein</fullName>
    </submittedName>
</protein>
<evidence type="ECO:0000313" key="2">
    <source>
        <dbReference type="EMBL" id="MFD0797589.1"/>
    </source>
</evidence>
<sequence length="355" mass="40151">MKYLYKIISAFVMLVGCFSCTTTKQLKVSFIEPSPVELSNQIQKIGIINSSKALGEKTYANGLEQLIVLEERWLAEKGTEAALTGLFDELAQDTRFEDVKILSKRKGQISSFGANPDKDTWDKIALICKENGVDALFSLASHEAETKFSLKKTKVDQLDLMRVRTEVSGQQISLETLIENGWRIYDPKQKILIDEFTTNQHVKASGKGINQVDALQAIDNRRESLLKQSKQSGSSYGHRMQPKRASVYREYFISGSKKLAKAHDKIQNGAYHEARLLWEQEITNSKTKVSGRASHNLAVLSEFNGDLNSAMKWALKSFDLHQEQHTLLYIKDLEQRQALQVVGLKKLASNEFLNY</sequence>
<keyword evidence="1" id="KW-0732">Signal</keyword>
<evidence type="ECO:0000313" key="3">
    <source>
        <dbReference type="Proteomes" id="UP001597012"/>
    </source>
</evidence>
<gene>
    <name evidence="2" type="ORF">ACFQZJ_08965</name>
</gene>
<feature type="chain" id="PRO_5047422592" evidence="1">
    <location>
        <begin position="22"/>
        <end position="355"/>
    </location>
</feature>
<dbReference type="Proteomes" id="UP001597012">
    <property type="component" value="Unassembled WGS sequence"/>
</dbReference>
<dbReference type="PROSITE" id="PS51257">
    <property type="entry name" value="PROKAR_LIPOPROTEIN"/>
    <property type="match status" value="1"/>
</dbReference>
<feature type="signal peptide" evidence="1">
    <location>
        <begin position="1"/>
        <end position="21"/>
    </location>
</feature>
<dbReference type="Pfam" id="PF19867">
    <property type="entry name" value="DUF6340"/>
    <property type="match status" value="1"/>
</dbReference>
<keyword evidence="3" id="KW-1185">Reference proteome</keyword>
<comment type="caution">
    <text evidence="2">The sequence shown here is derived from an EMBL/GenBank/DDBJ whole genome shotgun (WGS) entry which is preliminary data.</text>
</comment>
<dbReference type="EMBL" id="JBHTHY010000006">
    <property type="protein sequence ID" value="MFD0797589.1"/>
    <property type="molecule type" value="Genomic_DNA"/>
</dbReference>
<accession>A0ABW3B3L0</accession>
<proteinExistence type="predicted"/>